<feature type="region of interest" description="Disordered" evidence="1">
    <location>
        <begin position="88"/>
        <end position="134"/>
    </location>
</feature>
<feature type="compositionally biased region" description="Low complexity" evidence="1">
    <location>
        <begin position="677"/>
        <end position="689"/>
    </location>
</feature>
<keyword evidence="4" id="KW-1185">Reference proteome</keyword>
<evidence type="ECO:0000313" key="4">
    <source>
        <dbReference type="Proteomes" id="UP001634394"/>
    </source>
</evidence>
<evidence type="ECO:0000259" key="2">
    <source>
        <dbReference type="Pfam" id="PF13676"/>
    </source>
</evidence>
<dbReference type="InterPro" id="IPR000225">
    <property type="entry name" value="Armadillo"/>
</dbReference>
<evidence type="ECO:0000313" key="3">
    <source>
        <dbReference type="EMBL" id="KAL3887219.1"/>
    </source>
</evidence>
<name>A0ABD3XM06_SINWO</name>
<dbReference type="SUPFAM" id="SSF48371">
    <property type="entry name" value="ARM repeat"/>
    <property type="match status" value="1"/>
</dbReference>
<feature type="compositionally biased region" description="Polar residues" evidence="1">
    <location>
        <begin position="91"/>
        <end position="134"/>
    </location>
</feature>
<protein>
    <recommendedName>
        <fullName evidence="2">TIR domain-containing protein</fullName>
    </recommendedName>
</protein>
<dbReference type="PANTHER" id="PTHR46270:SF2">
    <property type="entry name" value="TIR DOMAIN-CONTAINING PROTEIN"/>
    <property type="match status" value="1"/>
</dbReference>
<accession>A0ABD3XM06</accession>
<gene>
    <name evidence="3" type="ORF">ACJMK2_027166</name>
</gene>
<feature type="region of interest" description="Disordered" evidence="1">
    <location>
        <begin position="662"/>
        <end position="696"/>
    </location>
</feature>
<dbReference type="InterPro" id="IPR035897">
    <property type="entry name" value="Toll_tir_struct_dom_sf"/>
</dbReference>
<dbReference type="Pfam" id="PF00514">
    <property type="entry name" value="Arm"/>
    <property type="match status" value="1"/>
</dbReference>
<dbReference type="EMBL" id="JBJQND010000002">
    <property type="protein sequence ID" value="KAL3887219.1"/>
    <property type="molecule type" value="Genomic_DNA"/>
</dbReference>
<dbReference type="InterPro" id="IPR011989">
    <property type="entry name" value="ARM-like"/>
</dbReference>
<sequence length="771" mass="86973">MTTAISPSSSTSNGVETMKLNKHDVFPKKGSSCKQTLGKNIAMGHKNKTCGTLDRVSLVLSHWDSIDETVKYDGPLSLQDSYRGTIDRMENTSSSRPQSQVSGHVSEASTSNKAPNTSPLPHAAQQNRTMSTQSLNKHDYSTAGQVNGKVEDGDLKFERLKDLPEEALLPKVQELTAYLQRMEEYHRGDGMRVQKMLGDMYWDYTSLRETIGDALAKEGYAGASMKMLKTLNSIGIFKNDDVWFPTYYAYNTLWNFSDASSKLAQSLAENDAVRLLTLNCGHKPYLSAIHSKNVYYVLKASLSILHNIAKNPSVKHLFEENKTSETIMPFIQSEDEMLKILAMLTLAYIVDEEDNSKLIDDTGVIRCVVNWIDKALDQQRRRYKGFTPTELTEGLDKLAVNDKNKMKIIEEGALPLFIKMLQSEDVHEQSACARCIWTLSFDKDARKKIIEYPELVQTLEKFSDSANKNLQKNTSGALWILNGENEASKAATRPKSAAASRTKGHIFLSYSWSDKEIAYQIRDRLRAEGYALWIDVERMGGSTLEAMADGIENSAVVLVCMSEKYKQSPNCRTEGEYTFQLRKEYIPLMMQKKYRPDGWLGAILGAKLYFDFSGKYPLEKSFQGLLKELRGRGQVTPGNTPTGGDMDGIPMTTSYLEPRTNTKYYKDSTDGPPLIQSSSTSNHASPSTPSHHHTVNNNILNMGQEEVAKWLRSIKLNECIPTFNQFDGKLLLQLRDMRQEAPEFFYQCLEKKLNMSLIEILKFTKALEELH</sequence>
<dbReference type="SUPFAM" id="SSF52200">
    <property type="entry name" value="Toll/Interleukin receptor TIR domain"/>
    <property type="match status" value="1"/>
</dbReference>
<dbReference type="Gene3D" id="1.25.10.10">
    <property type="entry name" value="Leucine-rich Repeat Variant"/>
    <property type="match status" value="1"/>
</dbReference>
<dbReference type="SUPFAM" id="SSF47769">
    <property type="entry name" value="SAM/Pointed domain"/>
    <property type="match status" value="1"/>
</dbReference>
<dbReference type="InterPro" id="IPR013761">
    <property type="entry name" value="SAM/pointed_sf"/>
</dbReference>
<dbReference type="PANTHER" id="PTHR46270">
    <property type="entry name" value="ARMADILLO-TYPE FOLD-RELATED"/>
    <property type="match status" value="1"/>
</dbReference>
<reference evidence="3 4" key="1">
    <citation type="submission" date="2024-11" db="EMBL/GenBank/DDBJ databases">
        <title>Chromosome-level genome assembly of the freshwater bivalve Anodonta woodiana.</title>
        <authorList>
            <person name="Chen X."/>
        </authorList>
    </citation>
    <scope>NUCLEOTIDE SEQUENCE [LARGE SCALE GENOMIC DNA]</scope>
    <source>
        <strain evidence="3">MN2024</strain>
        <tissue evidence="3">Gills</tissue>
    </source>
</reference>
<feature type="domain" description="TIR" evidence="2">
    <location>
        <begin position="506"/>
        <end position="623"/>
    </location>
</feature>
<dbReference type="Gene3D" id="3.40.50.10140">
    <property type="entry name" value="Toll/interleukin-1 receptor homology (TIR) domain"/>
    <property type="match status" value="1"/>
</dbReference>
<proteinExistence type="predicted"/>
<comment type="caution">
    <text evidence="3">The sequence shown here is derived from an EMBL/GenBank/DDBJ whole genome shotgun (WGS) entry which is preliminary data.</text>
</comment>
<dbReference type="InterPro" id="IPR016024">
    <property type="entry name" value="ARM-type_fold"/>
</dbReference>
<organism evidence="3 4">
    <name type="scientific">Sinanodonta woodiana</name>
    <name type="common">Chinese pond mussel</name>
    <name type="synonym">Anodonta woodiana</name>
    <dbReference type="NCBI Taxonomy" id="1069815"/>
    <lineage>
        <taxon>Eukaryota</taxon>
        <taxon>Metazoa</taxon>
        <taxon>Spiralia</taxon>
        <taxon>Lophotrochozoa</taxon>
        <taxon>Mollusca</taxon>
        <taxon>Bivalvia</taxon>
        <taxon>Autobranchia</taxon>
        <taxon>Heteroconchia</taxon>
        <taxon>Palaeoheterodonta</taxon>
        <taxon>Unionida</taxon>
        <taxon>Unionoidea</taxon>
        <taxon>Unionidae</taxon>
        <taxon>Unioninae</taxon>
        <taxon>Sinanodonta</taxon>
    </lineage>
</organism>
<dbReference type="Proteomes" id="UP001634394">
    <property type="component" value="Unassembled WGS sequence"/>
</dbReference>
<dbReference type="AlphaFoldDB" id="A0ABD3XM06"/>
<dbReference type="Gene3D" id="1.10.150.50">
    <property type="entry name" value="Transcription Factor, Ets-1"/>
    <property type="match status" value="1"/>
</dbReference>
<dbReference type="InterPro" id="IPR000157">
    <property type="entry name" value="TIR_dom"/>
</dbReference>
<dbReference type="SMART" id="SM00185">
    <property type="entry name" value="ARM"/>
    <property type="match status" value="2"/>
</dbReference>
<evidence type="ECO:0000256" key="1">
    <source>
        <dbReference type="SAM" id="MobiDB-lite"/>
    </source>
</evidence>
<dbReference type="Pfam" id="PF13676">
    <property type="entry name" value="TIR_2"/>
    <property type="match status" value="1"/>
</dbReference>